<sequence length="100" mass="11592">MPQCKIYALDGDLLFIISKCKRRSIRGLFVMCGTSKHKGSDDCRNAFDTETRRYLCAVVLKRIAWTDGLQDESFRIFQPSVKTHRFCNPIVKRERNSNSC</sequence>
<protein>
    <submittedName>
        <fullName evidence="1">Uncharacterized protein</fullName>
    </submittedName>
</protein>
<dbReference type="EMBL" id="BPLR01001929">
    <property type="protein sequence ID" value="GIX68141.1"/>
    <property type="molecule type" value="Genomic_DNA"/>
</dbReference>
<dbReference type="Proteomes" id="UP001054945">
    <property type="component" value="Unassembled WGS sequence"/>
</dbReference>
<evidence type="ECO:0000313" key="1">
    <source>
        <dbReference type="EMBL" id="GIX68141.1"/>
    </source>
</evidence>
<name>A0AAV4M9Q8_CAEEX</name>
<gene>
    <name evidence="1" type="ORF">CEXT_246831</name>
</gene>
<organism evidence="1 2">
    <name type="scientific">Caerostris extrusa</name>
    <name type="common">Bark spider</name>
    <name type="synonym">Caerostris bankana</name>
    <dbReference type="NCBI Taxonomy" id="172846"/>
    <lineage>
        <taxon>Eukaryota</taxon>
        <taxon>Metazoa</taxon>
        <taxon>Ecdysozoa</taxon>
        <taxon>Arthropoda</taxon>
        <taxon>Chelicerata</taxon>
        <taxon>Arachnida</taxon>
        <taxon>Araneae</taxon>
        <taxon>Araneomorphae</taxon>
        <taxon>Entelegynae</taxon>
        <taxon>Araneoidea</taxon>
        <taxon>Araneidae</taxon>
        <taxon>Caerostris</taxon>
    </lineage>
</organism>
<proteinExistence type="predicted"/>
<keyword evidence="2" id="KW-1185">Reference proteome</keyword>
<evidence type="ECO:0000313" key="2">
    <source>
        <dbReference type="Proteomes" id="UP001054945"/>
    </source>
</evidence>
<accession>A0AAV4M9Q8</accession>
<dbReference type="AlphaFoldDB" id="A0AAV4M9Q8"/>
<reference evidence="1 2" key="1">
    <citation type="submission" date="2021-06" db="EMBL/GenBank/DDBJ databases">
        <title>Caerostris extrusa draft genome.</title>
        <authorList>
            <person name="Kono N."/>
            <person name="Arakawa K."/>
        </authorList>
    </citation>
    <scope>NUCLEOTIDE SEQUENCE [LARGE SCALE GENOMIC DNA]</scope>
</reference>
<comment type="caution">
    <text evidence="1">The sequence shown here is derived from an EMBL/GenBank/DDBJ whole genome shotgun (WGS) entry which is preliminary data.</text>
</comment>